<evidence type="ECO:0000256" key="5">
    <source>
        <dbReference type="ARBA" id="ARBA00022989"/>
    </source>
</evidence>
<keyword evidence="4" id="KW-0067">ATP-binding</keyword>
<dbReference type="PANTHER" id="PTHR43394:SF1">
    <property type="entry name" value="ATP-BINDING CASSETTE SUB-FAMILY B MEMBER 10, MITOCHONDRIAL"/>
    <property type="match status" value="1"/>
</dbReference>
<evidence type="ECO:0000256" key="2">
    <source>
        <dbReference type="ARBA" id="ARBA00022692"/>
    </source>
</evidence>
<dbReference type="PROSITE" id="PS50929">
    <property type="entry name" value="ABC_TM1F"/>
    <property type="match status" value="1"/>
</dbReference>
<dbReference type="CDD" id="cd18585">
    <property type="entry name" value="ABC_6TM_CydC"/>
    <property type="match status" value="1"/>
</dbReference>
<evidence type="ECO:0000256" key="6">
    <source>
        <dbReference type="ARBA" id="ARBA00023136"/>
    </source>
</evidence>
<organism evidence="10 11">
    <name type="scientific">Alteribacter keqinensis</name>
    <dbReference type="NCBI Taxonomy" id="2483800"/>
    <lineage>
        <taxon>Bacteria</taxon>
        <taxon>Bacillati</taxon>
        <taxon>Bacillota</taxon>
        <taxon>Bacilli</taxon>
        <taxon>Bacillales</taxon>
        <taxon>Bacillaceae</taxon>
        <taxon>Alteribacter</taxon>
    </lineage>
</organism>
<dbReference type="RefSeq" id="WP_122898316.1">
    <property type="nucleotide sequence ID" value="NZ_RHIB01000001.1"/>
</dbReference>
<keyword evidence="3" id="KW-0547">Nucleotide-binding</keyword>
<feature type="domain" description="ABC transporter" evidence="8">
    <location>
        <begin position="335"/>
        <end position="564"/>
    </location>
</feature>
<evidence type="ECO:0000256" key="7">
    <source>
        <dbReference type="SAM" id="Phobius"/>
    </source>
</evidence>
<evidence type="ECO:0000256" key="1">
    <source>
        <dbReference type="ARBA" id="ARBA00004651"/>
    </source>
</evidence>
<dbReference type="Pfam" id="PF00664">
    <property type="entry name" value="ABC_membrane"/>
    <property type="match status" value="1"/>
</dbReference>
<feature type="transmembrane region" description="Helical" evidence="7">
    <location>
        <begin position="133"/>
        <end position="154"/>
    </location>
</feature>
<dbReference type="CDD" id="cd03228">
    <property type="entry name" value="ABCC_MRP_Like"/>
    <property type="match status" value="1"/>
</dbReference>
<dbReference type="PROSITE" id="PS00211">
    <property type="entry name" value="ABC_TRANSPORTER_1"/>
    <property type="match status" value="1"/>
</dbReference>
<dbReference type="GO" id="GO:0045454">
    <property type="term" value="P:cell redox homeostasis"/>
    <property type="evidence" value="ECO:0007669"/>
    <property type="project" value="InterPro"/>
</dbReference>
<dbReference type="NCBIfam" id="TIGR02868">
    <property type="entry name" value="CydC"/>
    <property type="match status" value="1"/>
</dbReference>
<dbReference type="EMBL" id="RHIB01000001">
    <property type="protein sequence ID" value="RNA70480.1"/>
    <property type="molecule type" value="Genomic_DNA"/>
</dbReference>
<evidence type="ECO:0000256" key="3">
    <source>
        <dbReference type="ARBA" id="ARBA00022741"/>
    </source>
</evidence>
<dbReference type="InterPro" id="IPR003439">
    <property type="entry name" value="ABC_transporter-like_ATP-bd"/>
</dbReference>
<sequence length="570" mass="63768">MKDLAVMFSLISKEKKDVLYSILFGFIAGVAAVALFASSGYLVSKAALAPPLYTLTMTIAFLKFISFLRAGSRYAERYFSHHATFTILSNLRVHFYNKLEPLAPGIFQKYRSGDLLARIVGDVEHLQFFFLRVFYPPIVMVTIFLSTIVFTLFFSVYVTLAIVGGLILTGFVIPAWFAYRQKKTNATVREERGALSTEAAELLYGFRDLKIHQRLSEQEKALTEASASYVKEQEKEHIQSAYSESVNGAVALTVTWIVLGIGAYLASTGELNGLFLAMLVLTSLTVFENSTPMASFHTHYEGSRQSVNRLSSVLDVKEDAVWENTSSLPQEAYEISGKNVCYTFPEDERQALKDVSFMLPAGSRTAIVGASGSGKSTLMQVMLNVLSPDSGDVRLAGKNTEQLDKEDIWRSVNVVLQENHFFYGTIADNLRIARDAVTDNEMTRALEKVMLSDFSLNDRVYEKGGNLSGGEKQRLAIARAMLKGAPLWVMDEPVSSVDSVTEKKVLDELYEQAKNDTLVLISHNLRGLERMDQIIVMNDGRIEEAGTYRDLMEKQGYFYKMKEIEKSILM</sequence>
<dbReference type="GO" id="GO:0015421">
    <property type="term" value="F:ABC-type oligopeptide transporter activity"/>
    <property type="evidence" value="ECO:0007669"/>
    <property type="project" value="TreeGrafter"/>
</dbReference>
<protein>
    <submittedName>
        <fullName evidence="10">Thiol reductant ABC exporter subunit CydC</fullName>
    </submittedName>
</protein>
<evidence type="ECO:0000313" key="10">
    <source>
        <dbReference type="EMBL" id="RNA70480.1"/>
    </source>
</evidence>
<feature type="domain" description="ABC transmembrane type-1" evidence="9">
    <location>
        <begin position="21"/>
        <end position="288"/>
    </location>
</feature>
<dbReference type="GO" id="GO:0034775">
    <property type="term" value="P:glutathione transmembrane transport"/>
    <property type="evidence" value="ECO:0007669"/>
    <property type="project" value="InterPro"/>
</dbReference>
<dbReference type="Gene3D" id="3.40.50.300">
    <property type="entry name" value="P-loop containing nucleotide triphosphate hydrolases"/>
    <property type="match status" value="1"/>
</dbReference>
<feature type="transmembrane region" description="Helical" evidence="7">
    <location>
        <begin position="160"/>
        <end position="179"/>
    </location>
</feature>
<dbReference type="InterPro" id="IPR027417">
    <property type="entry name" value="P-loop_NTPase"/>
</dbReference>
<feature type="transmembrane region" description="Helical" evidence="7">
    <location>
        <begin position="48"/>
        <end position="68"/>
    </location>
</feature>
<comment type="subcellular location">
    <subcellularLocation>
        <location evidence="1">Cell membrane</location>
        <topology evidence="1">Multi-pass membrane protein</topology>
    </subcellularLocation>
</comment>
<dbReference type="Pfam" id="PF00005">
    <property type="entry name" value="ABC_tran"/>
    <property type="match status" value="1"/>
</dbReference>
<dbReference type="InterPro" id="IPR039421">
    <property type="entry name" value="Type_1_exporter"/>
</dbReference>
<evidence type="ECO:0000313" key="11">
    <source>
        <dbReference type="Proteomes" id="UP000278746"/>
    </source>
</evidence>
<feature type="transmembrane region" description="Helical" evidence="7">
    <location>
        <begin position="20"/>
        <end position="42"/>
    </location>
</feature>
<dbReference type="InterPro" id="IPR017871">
    <property type="entry name" value="ABC_transporter-like_CS"/>
</dbReference>
<dbReference type="GO" id="GO:0005886">
    <property type="term" value="C:plasma membrane"/>
    <property type="evidence" value="ECO:0007669"/>
    <property type="project" value="UniProtKB-SubCell"/>
</dbReference>
<keyword evidence="5 7" id="KW-1133">Transmembrane helix</keyword>
<dbReference type="OrthoDB" id="9802264at2"/>
<dbReference type="SUPFAM" id="SSF52540">
    <property type="entry name" value="P-loop containing nucleoside triphosphate hydrolases"/>
    <property type="match status" value="1"/>
</dbReference>
<dbReference type="SMART" id="SM00382">
    <property type="entry name" value="AAA"/>
    <property type="match status" value="1"/>
</dbReference>
<dbReference type="SUPFAM" id="SSF90123">
    <property type="entry name" value="ABC transporter transmembrane region"/>
    <property type="match status" value="1"/>
</dbReference>
<dbReference type="Proteomes" id="UP000278746">
    <property type="component" value="Unassembled WGS sequence"/>
</dbReference>
<evidence type="ECO:0000259" key="9">
    <source>
        <dbReference type="PROSITE" id="PS50929"/>
    </source>
</evidence>
<dbReference type="Gene3D" id="1.20.1560.10">
    <property type="entry name" value="ABC transporter type 1, transmembrane domain"/>
    <property type="match status" value="1"/>
</dbReference>
<feature type="transmembrane region" description="Helical" evidence="7">
    <location>
        <begin position="245"/>
        <end position="265"/>
    </location>
</feature>
<name>A0A3M7TY00_9BACI</name>
<dbReference type="GO" id="GO:0005524">
    <property type="term" value="F:ATP binding"/>
    <property type="evidence" value="ECO:0007669"/>
    <property type="project" value="UniProtKB-KW"/>
</dbReference>
<reference evidence="10 11" key="1">
    <citation type="submission" date="2018-10" db="EMBL/GenBank/DDBJ databases">
        <title>Bacillus Keqinensis sp. nov., a moderately halophilic bacterium isolated from a saline-alkaline lake.</title>
        <authorList>
            <person name="Wang H."/>
        </authorList>
    </citation>
    <scope>NUCLEOTIDE SEQUENCE [LARGE SCALE GENOMIC DNA]</scope>
    <source>
        <strain evidence="10 11">KQ-3</strain>
    </source>
</reference>
<proteinExistence type="predicted"/>
<gene>
    <name evidence="10" type="primary">cydC</name>
    <name evidence="10" type="ORF">EBO34_11320</name>
</gene>
<dbReference type="InterPro" id="IPR036640">
    <property type="entry name" value="ABC1_TM_sf"/>
</dbReference>
<dbReference type="PANTHER" id="PTHR43394">
    <property type="entry name" value="ATP-DEPENDENT PERMEASE MDL1, MITOCHONDRIAL"/>
    <property type="match status" value="1"/>
</dbReference>
<dbReference type="InterPro" id="IPR003593">
    <property type="entry name" value="AAA+_ATPase"/>
</dbReference>
<evidence type="ECO:0000256" key="4">
    <source>
        <dbReference type="ARBA" id="ARBA00022840"/>
    </source>
</evidence>
<comment type="caution">
    <text evidence="10">The sequence shown here is derived from an EMBL/GenBank/DDBJ whole genome shotgun (WGS) entry which is preliminary data.</text>
</comment>
<keyword evidence="11" id="KW-1185">Reference proteome</keyword>
<dbReference type="InterPro" id="IPR014223">
    <property type="entry name" value="ABC_CydC/D"/>
</dbReference>
<accession>A0A3M7TY00</accession>
<dbReference type="AlphaFoldDB" id="A0A3M7TY00"/>
<evidence type="ECO:0000259" key="8">
    <source>
        <dbReference type="PROSITE" id="PS50893"/>
    </source>
</evidence>
<dbReference type="PROSITE" id="PS50893">
    <property type="entry name" value="ABC_TRANSPORTER_2"/>
    <property type="match status" value="1"/>
</dbReference>
<keyword evidence="2 7" id="KW-0812">Transmembrane</keyword>
<dbReference type="InterPro" id="IPR011527">
    <property type="entry name" value="ABC1_TM_dom"/>
</dbReference>
<dbReference type="GO" id="GO:0016887">
    <property type="term" value="F:ATP hydrolysis activity"/>
    <property type="evidence" value="ECO:0007669"/>
    <property type="project" value="InterPro"/>
</dbReference>
<keyword evidence="6 7" id="KW-0472">Membrane</keyword>